<feature type="domain" description="DUF31" evidence="2">
    <location>
        <begin position="152"/>
        <end position="473"/>
    </location>
</feature>
<dbReference type="Pfam" id="PF01732">
    <property type="entry name" value="Mycop_pep_DUF31"/>
    <property type="match status" value="1"/>
</dbReference>
<dbReference type="SUPFAM" id="SSF50494">
    <property type="entry name" value="Trypsin-like serine proteases"/>
    <property type="match status" value="1"/>
</dbReference>
<dbReference type="PRINTS" id="PR00840">
    <property type="entry name" value="Y06768FAMILY"/>
</dbReference>
<sequence>MKKKILLSTIPILGGGLIFSYFYQNRDKHKEIPELNIPKDLFEILSEQRKDTPRNIPMIASNPAIPNSSTFNKYLTDNSQLASSNAALLADLEESKKEGYKTGLKLYDEPYDPDLFKDWEKEGSKEIDTSIGKERIKVIQDYSIKVRSKCLWGTGWFLDYVLPKNGKSYPTTWFIATNSHVVSNIQFGDNPYEQLLPNAPGKGCLDNGESKDKTLLWLFKEKNTDWTEIPDGDRRLQQMDPEKWGNEPRQKINSYEMRNSEDGQDSEYLYFKTKEAKLFYVPTNFLGLNPHDLGYSHKKQNYFKDFAVLKIDFKDERTAQLITRDFYNKYDKEKVTKGNKSLNFFAEEIAARKTAEEIKKERMNYFIAGYPRNAPNEYRSYGNFSPDKKKGTYLSYSWYSYYHAKNESSQQIIGYYDVGKEHSDIYINSGAWIWDEEHFHPWGYYYALSHTGLGKGSSGSLVTDEEGNVLGLNSRSDVLTSFIEPIRSKGVYKDGKIIYPRYDLIEGATGQLSSYKSQVTKYYLSQGERTALSRDRNWNRDEN</sequence>
<name>A0A478FQP3_9MOLU</name>
<gene>
    <name evidence="3" type="ORF">MHSWG343_08950</name>
</gene>
<dbReference type="EMBL" id="BIMN01000005">
    <property type="protein sequence ID" value="GCE63888.1"/>
    <property type="molecule type" value="Genomic_DNA"/>
</dbReference>
<dbReference type="Proteomes" id="UP000324831">
    <property type="component" value="Unassembled WGS sequence"/>
</dbReference>
<dbReference type="InterPro" id="IPR022382">
    <property type="entry name" value="Mycoplasma_peptidase_DUF31"/>
</dbReference>
<evidence type="ECO:0000313" key="4">
    <source>
        <dbReference type="Proteomes" id="UP000324831"/>
    </source>
</evidence>
<organism evidence="3 4">
    <name type="scientific">Candidatus Mycoplasma haematohominis</name>
    <dbReference type="NCBI Taxonomy" id="1494318"/>
    <lineage>
        <taxon>Bacteria</taxon>
        <taxon>Bacillati</taxon>
        <taxon>Mycoplasmatota</taxon>
        <taxon>Mollicutes</taxon>
        <taxon>Mycoplasmataceae</taxon>
        <taxon>Mycoplasma</taxon>
    </lineage>
</organism>
<dbReference type="AlphaFoldDB" id="A0A478FQP3"/>
<protein>
    <recommendedName>
        <fullName evidence="2">DUF31 domain-containing protein</fullName>
    </recommendedName>
</protein>
<evidence type="ECO:0000256" key="1">
    <source>
        <dbReference type="ARBA" id="ARBA00022475"/>
    </source>
</evidence>
<evidence type="ECO:0000313" key="3">
    <source>
        <dbReference type="EMBL" id="GCE63888.1"/>
    </source>
</evidence>
<dbReference type="NCBIfam" id="NF045841">
    <property type="entry name" value="Ig_SerProt_MIP"/>
    <property type="match status" value="1"/>
</dbReference>
<proteinExistence type="predicted"/>
<keyword evidence="1" id="KW-1003">Cell membrane</keyword>
<reference evidence="3 4" key="1">
    <citation type="submission" date="2019-01" db="EMBL/GenBank/DDBJ databases">
        <title>Draft genome sequences of Candidatus Mycoplasma haemohominis SWG34-3 identified from a patient with pyrexia, anemia and liver dysfunction.</title>
        <authorList>
            <person name="Sekizuka T."/>
            <person name="Hattori N."/>
            <person name="Katano H."/>
            <person name="Takuma T."/>
            <person name="Ito T."/>
            <person name="Arai N."/>
            <person name="Yanai R."/>
            <person name="Ishii S."/>
            <person name="Miura Y."/>
            <person name="Tokunaga T."/>
            <person name="Watanabe H."/>
            <person name="Nomura N."/>
            <person name="Eguchi J."/>
            <person name="Arai T."/>
            <person name="Hasegawa H."/>
            <person name="Nakamaki T."/>
            <person name="Wakita T."/>
            <person name="Niki Y."/>
            <person name="Kuroda M."/>
        </authorList>
    </citation>
    <scope>NUCLEOTIDE SEQUENCE [LARGE SCALE GENOMIC DNA]</scope>
    <source>
        <strain evidence="3">SWG34-3</strain>
    </source>
</reference>
<comment type="caution">
    <text evidence="3">The sequence shown here is derived from an EMBL/GenBank/DDBJ whole genome shotgun (WGS) entry which is preliminary data.</text>
</comment>
<evidence type="ECO:0000259" key="2">
    <source>
        <dbReference type="Pfam" id="PF01732"/>
    </source>
</evidence>
<keyword evidence="1" id="KW-0472">Membrane</keyword>
<dbReference type="InterPro" id="IPR009003">
    <property type="entry name" value="Peptidase_S1_PA"/>
</dbReference>
<accession>A0A478FQP3</accession>
<dbReference type="InterPro" id="IPR022381">
    <property type="entry name" value="Uncharacterised_MG067"/>
</dbReference>